<organism evidence="1 2">
    <name type="scientific">Smallanthus sonchifolius</name>
    <dbReference type="NCBI Taxonomy" id="185202"/>
    <lineage>
        <taxon>Eukaryota</taxon>
        <taxon>Viridiplantae</taxon>
        <taxon>Streptophyta</taxon>
        <taxon>Embryophyta</taxon>
        <taxon>Tracheophyta</taxon>
        <taxon>Spermatophyta</taxon>
        <taxon>Magnoliopsida</taxon>
        <taxon>eudicotyledons</taxon>
        <taxon>Gunneridae</taxon>
        <taxon>Pentapetalae</taxon>
        <taxon>asterids</taxon>
        <taxon>campanulids</taxon>
        <taxon>Asterales</taxon>
        <taxon>Asteraceae</taxon>
        <taxon>Asteroideae</taxon>
        <taxon>Heliantheae alliance</taxon>
        <taxon>Millerieae</taxon>
        <taxon>Smallanthus</taxon>
    </lineage>
</organism>
<gene>
    <name evidence="1" type="ORF">L1987_14785</name>
</gene>
<accession>A0ACB9J4B8</accession>
<comment type="caution">
    <text evidence="1">The sequence shown here is derived from an EMBL/GenBank/DDBJ whole genome shotgun (WGS) entry which is preliminary data.</text>
</comment>
<reference evidence="1 2" key="2">
    <citation type="journal article" date="2022" name="Mol. Ecol. Resour.">
        <title>The genomes of chicory, endive, great burdock and yacon provide insights into Asteraceae paleo-polyploidization history and plant inulin production.</title>
        <authorList>
            <person name="Fan W."/>
            <person name="Wang S."/>
            <person name="Wang H."/>
            <person name="Wang A."/>
            <person name="Jiang F."/>
            <person name="Liu H."/>
            <person name="Zhao H."/>
            <person name="Xu D."/>
            <person name="Zhang Y."/>
        </authorList>
    </citation>
    <scope>NUCLEOTIDE SEQUENCE [LARGE SCALE GENOMIC DNA]</scope>
    <source>
        <strain evidence="2">cv. Yunnan</strain>
        <tissue evidence="1">Leaves</tissue>
    </source>
</reference>
<reference evidence="2" key="1">
    <citation type="journal article" date="2022" name="Mol. Ecol. Resour.">
        <title>The genomes of chicory, endive, great burdock and yacon provide insights into Asteraceae palaeo-polyploidization history and plant inulin production.</title>
        <authorList>
            <person name="Fan W."/>
            <person name="Wang S."/>
            <person name="Wang H."/>
            <person name="Wang A."/>
            <person name="Jiang F."/>
            <person name="Liu H."/>
            <person name="Zhao H."/>
            <person name="Xu D."/>
            <person name="Zhang Y."/>
        </authorList>
    </citation>
    <scope>NUCLEOTIDE SEQUENCE [LARGE SCALE GENOMIC DNA]</scope>
    <source>
        <strain evidence="2">cv. Yunnan</strain>
    </source>
</reference>
<keyword evidence="2" id="KW-1185">Reference proteome</keyword>
<dbReference type="Proteomes" id="UP001056120">
    <property type="component" value="Linkage Group LG05"/>
</dbReference>
<protein>
    <submittedName>
        <fullName evidence="1">Uncharacterized protein</fullName>
    </submittedName>
</protein>
<evidence type="ECO:0000313" key="1">
    <source>
        <dbReference type="EMBL" id="KAI3815129.1"/>
    </source>
</evidence>
<evidence type="ECO:0000313" key="2">
    <source>
        <dbReference type="Proteomes" id="UP001056120"/>
    </source>
</evidence>
<sequence length="66" mass="7489">MADPVNDNEVIVVEETYWTVGDLELLKKQMVKNPLGMPRRWEAVAEAFSRRHKVESVVKMANSMGG</sequence>
<proteinExistence type="predicted"/>
<dbReference type="EMBL" id="CM042022">
    <property type="protein sequence ID" value="KAI3815129.1"/>
    <property type="molecule type" value="Genomic_DNA"/>
</dbReference>
<name>A0ACB9J4B8_9ASTR</name>